<dbReference type="OrthoDB" id="1776895at2"/>
<dbReference type="EMBL" id="VSLA01000030">
    <property type="protein sequence ID" value="TYC82312.1"/>
    <property type="molecule type" value="Genomic_DNA"/>
</dbReference>
<protein>
    <recommendedName>
        <fullName evidence="8">Protein TolB</fullName>
    </recommendedName>
</protein>
<keyword evidence="7" id="KW-1185">Reference proteome</keyword>
<evidence type="ECO:0000313" key="7">
    <source>
        <dbReference type="Proteomes" id="UP001163550"/>
    </source>
</evidence>
<proteinExistence type="predicted"/>
<dbReference type="Gene3D" id="2.120.10.30">
    <property type="entry name" value="TolB, C-terminal domain"/>
    <property type="match status" value="1"/>
</dbReference>
<dbReference type="InterPro" id="IPR011042">
    <property type="entry name" value="6-blade_b-propeller_TolB-like"/>
</dbReference>
<dbReference type="SUPFAM" id="SSF82171">
    <property type="entry name" value="DPP6 N-terminal domain-like"/>
    <property type="match status" value="1"/>
</dbReference>
<reference evidence="4" key="3">
    <citation type="submission" date="2021-11" db="EMBL/GenBank/DDBJ databases">
        <title>Isoprene-degrading acetogen.</title>
        <authorList>
            <person name="Yang Y."/>
            <person name="Jin H."/>
            <person name="Yan J."/>
        </authorList>
    </citation>
    <scope>NUCLEOTIDE SEQUENCE</scope>
    <source>
        <strain evidence="4">Berkeley</strain>
    </source>
</reference>
<dbReference type="AlphaFoldDB" id="A0A1F2PK65"/>
<dbReference type="EMBL" id="CP087994">
    <property type="protein sequence ID" value="UYO61915.1"/>
    <property type="molecule type" value="Genomic_DNA"/>
</dbReference>
<gene>
    <name evidence="2" type="ORF">ACWI_07260</name>
    <name evidence="3" type="ORF">FXB42_16650</name>
    <name evidence="4" type="ORF">LNN31_14150</name>
</gene>
<dbReference type="EMBL" id="LKEU01000015">
    <property type="protein sequence ID" value="OFV71753.1"/>
    <property type="molecule type" value="Genomic_DNA"/>
</dbReference>
<dbReference type="Proteomes" id="UP000176244">
    <property type="component" value="Unassembled WGS sequence"/>
</dbReference>
<dbReference type="Proteomes" id="UP000322619">
    <property type="component" value="Unassembled WGS sequence"/>
</dbReference>
<name>A0A1F2PK65_9FIRM</name>
<evidence type="ECO:0000256" key="1">
    <source>
        <dbReference type="SAM" id="SignalP"/>
    </source>
</evidence>
<sequence length="376" mass="41585">MKKTQNKLCFFALILLILITSSGCQNLFIPTNVPVVLRNDPVSSKPSPQQISIQSYTMASPGVVQDITNSGNNLVLFTFGTTYNINTYNTETMQLSAFVNSDKKALSALYDTFDTGIYYAEKLIDPITGNVGSQIIWSDVNQNTTRVISLPEENVIQHFGIGDSGQVVYANNNNQIVLADSEGNRQVYSVLNNYTILAVDFISQEKGFIFIATDPQNEERTNLYYAKMKDGSNELASTMIAENVSSFDINDLTNQVVFIKNSGDAQSIRTWNTSASTTNSLATGSYKSARFTPNGERIVFTQTTPNSDSQLKSIWIMDANGKNPLQLTAPLNINSEIICHPYKSVLFFSVEKSSDSISSADEHTLSQTYQLTYKID</sequence>
<evidence type="ECO:0000313" key="3">
    <source>
        <dbReference type="EMBL" id="TYC82312.1"/>
    </source>
</evidence>
<organism evidence="2 5">
    <name type="scientific">Acetobacterium wieringae</name>
    <dbReference type="NCBI Taxonomy" id="52694"/>
    <lineage>
        <taxon>Bacteria</taxon>
        <taxon>Bacillati</taxon>
        <taxon>Bacillota</taxon>
        <taxon>Clostridia</taxon>
        <taxon>Eubacteriales</taxon>
        <taxon>Eubacteriaceae</taxon>
        <taxon>Acetobacterium</taxon>
    </lineage>
</organism>
<feature type="signal peptide" evidence="1">
    <location>
        <begin position="1"/>
        <end position="27"/>
    </location>
</feature>
<evidence type="ECO:0008006" key="8">
    <source>
        <dbReference type="Google" id="ProtNLM"/>
    </source>
</evidence>
<reference evidence="3 6" key="2">
    <citation type="submission" date="2019-08" db="EMBL/GenBank/DDBJ databases">
        <title>Isolation and enrichment of carboxydotrophic bacteria from anaerobic sludge for the production of bio-based chemicals from syngas.</title>
        <authorList>
            <person name="Antares A.L."/>
            <person name="Moreira J."/>
            <person name="Diender M."/>
            <person name="Parshina S.N."/>
            <person name="Stams A.J.M."/>
            <person name="Alves M."/>
            <person name="Alves J.I."/>
            <person name="Sousa D.Z."/>
        </authorList>
    </citation>
    <scope>NUCLEOTIDE SEQUENCE [LARGE SCALE GENOMIC DNA]</scope>
    <source>
        <strain evidence="3 6">JM</strain>
    </source>
</reference>
<evidence type="ECO:0000313" key="2">
    <source>
        <dbReference type="EMBL" id="OFV71753.1"/>
    </source>
</evidence>
<dbReference type="RefSeq" id="WP_070370082.1">
    <property type="nucleotide sequence ID" value="NZ_CABIIK010000056.1"/>
</dbReference>
<dbReference type="STRING" id="52694.ACWI_07260"/>
<evidence type="ECO:0000313" key="4">
    <source>
        <dbReference type="EMBL" id="UYO61915.1"/>
    </source>
</evidence>
<dbReference type="PROSITE" id="PS51257">
    <property type="entry name" value="PROKAR_LIPOPROTEIN"/>
    <property type="match status" value="1"/>
</dbReference>
<evidence type="ECO:0000313" key="5">
    <source>
        <dbReference type="Proteomes" id="UP000176244"/>
    </source>
</evidence>
<feature type="chain" id="PRO_5044557418" description="Protein TolB" evidence="1">
    <location>
        <begin position="28"/>
        <end position="376"/>
    </location>
</feature>
<accession>A0A1F2PK65</accession>
<reference evidence="2 5" key="1">
    <citation type="submission" date="2015-09" db="EMBL/GenBank/DDBJ databases">
        <title>Genome sequence of Acetobacterium wieringae DSM 1911.</title>
        <authorList>
            <person name="Poehlein A."/>
            <person name="Bengelsdorf F.R."/>
            <person name="Schiel-Bengelsdorf B."/>
            <person name="Duerre P."/>
            <person name="Daniel R."/>
        </authorList>
    </citation>
    <scope>NUCLEOTIDE SEQUENCE [LARGE SCALE GENOMIC DNA]</scope>
    <source>
        <strain evidence="2 5">DSM 1911</strain>
    </source>
</reference>
<keyword evidence="1" id="KW-0732">Signal</keyword>
<dbReference type="Proteomes" id="UP001163550">
    <property type="component" value="Chromosome"/>
</dbReference>
<evidence type="ECO:0000313" key="6">
    <source>
        <dbReference type="Proteomes" id="UP000322619"/>
    </source>
</evidence>